<feature type="domain" description="M23ase beta-sheet core" evidence="2">
    <location>
        <begin position="148"/>
        <end position="239"/>
    </location>
</feature>
<evidence type="ECO:0000313" key="3">
    <source>
        <dbReference type="EMBL" id="WTU39856.1"/>
    </source>
</evidence>
<reference evidence="3" key="1">
    <citation type="submission" date="2022-10" db="EMBL/GenBank/DDBJ databases">
        <title>The complete genomes of actinobacterial strains from the NBC collection.</title>
        <authorList>
            <person name="Joergensen T.S."/>
            <person name="Alvarez Arevalo M."/>
            <person name="Sterndorff E.B."/>
            <person name="Faurdal D."/>
            <person name="Vuksanovic O."/>
            <person name="Mourched A.-S."/>
            <person name="Charusanti P."/>
            <person name="Shaw S."/>
            <person name="Blin K."/>
            <person name="Weber T."/>
        </authorList>
    </citation>
    <scope>NUCLEOTIDE SEQUENCE</scope>
    <source>
        <strain evidence="3">NBC_00060</strain>
    </source>
</reference>
<dbReference type="AlphaFoldDB" id="A0AAU2GXD6"/>
<gene>
    <name evidence="3" type="ORF">OHV25_09810</name>
</gene>
<dbReference type="EMBL" id="CP108253">
    <property type="protein sequence ID" value="WTU39856.1"/>
    <property type="molecule type" value="Genomic_DNA"/>
</dbReference>
<dbReference type="PANTHER" id="PTHR21666">
    <property type="entry name" value="PEPTIDASE-RELATED"/>
    <property type="match status" value="1"/>
</dbReference>
<accession>A0AAU2GXD6</accession>
<dbReference type="GO" id="GO:0004222">
    <property type="term" value="F:metalloendopeptidase activity"/>
    <property type="evidence" value="ECO:0007669"/>
    <property type="project" value="TreeGrafter"/>
</dbReference>
<dbReference type="Pfam" id="PF01551">
    <property type="entry name" value="Peptidase_M23"/>
    <property type="match status" value="1"/>
</dbReference>
<dbReference type="SUPFAM" id="SSF51261">
    <property type="entry name" value="Duplicated hybrid motif"/>
    <property type="match status" value="1"/>
</dbReference>
<sequence length="256" mass="26236">MAFTRATGKHRRPSAMSRKSANIAGIATLATAGVVGTLASPAMAAESSAPAAASVEDTGITQAIVIGDSLADRIDAQAAAQKHAADKARAAAEAKRKAEAKAKEERAAKERAAREAERKRLNSFVAPIDGSYVSTGYKTGGSIWSSGSHTGIDFHAGMGTSVHAVGLGTVVEAGYGGAYGNNIVIQMNDGTYTQYGHLSSIGVSVGQRVEPGQQIGLSGNTGNTTGPHLHFEARTGEGYGSDIDPIAYLRSHGVNV</sequence>
<dbReference type="InterPro" id="IPR011055">
    <property type="entry name" value="Dup_hybrid_motif"/>
</dbReference>
<evidence type="ECO:0000256" key="1">
    <source>
        <dbReference type="SAM" id="MobiDB-lite"/>
    </source>
</evidence>
<dbReference type="InterPro" id="IPR050570">
    <property type="entry name" value="Cell_wall_metabolism_enzyme"/>
</dbReference>
<dbReference type="FunFam" id="2.70.70.10:FF:000013">
    <property type="entry name" value="Peptidase family M23"/>
    <property type="match status" value="1"/>
</dbReference>
<feature type="region of interest" description="Disordered" evidence="1">
    <location>
        <begin position="95"/>
        <end position="116"/>
    </location>
</feature>
<protein>
    <submittedName>
        <fullName evidence="3">M23 family metallopeptidase</fullName>
    </submittedName>
</protein>
<dbReference type="InterPro" id="IPR016047">
    <property type="entry name" value="M23ase_b-sheet_dom"/>
</dbReference>
<dbReference type="Gene3D" id="2.70.70.10">
    <property type="entry name" value="Glucose Permease (Domain IIA)"/>
    <property type="match status" value="1"/>
</dbReference>
<organism evidence="3">
    <name type="scientific">Streptomyces sp. NBC_00060</name>
    <dbReference type="NCBI Taxonomy" id="2975636"/>
    <lineage>
        <taxon>Bacteria</taxon>
        <taxon>Bacillati</taxon>
        <taxon>Actinomycetota</taxon>
        <taxon>Actinomycetes</taxon>
        <taxon>Kitasatosporales</taxon>
        <taxon>Streptomycetaceae</taxon>
        <taxon>Streptomyces</taxon>
    </lineage>
</organism>
<evidence type="ECO:0000259" key="2">
    <source>
        <dbReference type="Pfam" id="PF01551"/>
    </source>
</evidence>
<proteinExistence type="predicted"/>
<dbReference type="PANTHER" id="PTHR21666:SF270">
    <property type="entry name" value="MUREIN HYDROLASE ACTIVATOR ENVC"/>
    <property type="match status" value="1"/>
</dbReference>
<name>A0AAU2GXD6_9ACTN</name>
<dbReference type="CDD" id="cd12797">
    <property type="entry name" value="M23_peptidase"/>
    <property type="match status" value="1"/>
</dbReference>